<evidence type="ECO:0000256" key="1">
    <source>
        <dbReference type="SAM" id="MobiDB-lite"/>
    </source>
</evidence>
<evidence type="ECO:0000313" key="2">
    <source>
        <dbReference type="EMBL" id="CAB4979625.1"/>
    </source>
</evidence>
<feature type="region of interest" description="Disordered" evidence="1">
    <location>
        <begin position="76"/>
        <end position="98"/>
    </location>
</feature>
<accession>A0A6J7MIG2</accession>
<feature type="region of interest" description="Disordered" evidence="1">
    <location>
        <begin position="172"/>
        <end position="203"/>
    </location>
</feature>
<feature type="compositionally biased region" description="Basic and acidic residues" evidence="1">
    <location>
        <begin position="22"/>
        <end position="31"/>
    </location>
</feature>
<name>A0A6J7MIG2_9ZZZZ</name>
<feature type="compositionally biased region" description="Acidic residues" evidence="1">
    <location>
        <begin position="87"/>
        <end position="98"/>
    </location>
</feature>
<feature type="region of interest" description="Disordered" evidence="1">
    <location>
        <begin position="19"/>
        <end position="41"/>
    </location>
</feature>
<gene>
    <name evidence="2" type="ORF">UFOPK3957_00407</name>
</gene>
<protein>
    <submittedName>
        <fullName evidence="2">Unannotated protein</fullName>
    </submittedName>
</protein>
<proteinExistence type="predicted"/>
<dbReference type="EMBL" id="CAFBOM010000047">
    <property type="protein sequence ID" value="CAB4979625.1"/>
    <property type="molecule type" value="Genomic_DNA"/>
</dbReference>
<feature type="compositionally biased region" description="Basic and acidic residues" evidence="1">
    <location>
        <begin position="172"/>
        <end position="184"/>
    </location>
</feature>
<organism evidence="2">
    <name type="scientific">freshwater metagenome</name>
    <dbReference type="NCBI Taxonomy" id="449393"/>
    <lineage>
        <taxon>unclassified sequences</taxon>
        <taxon>metagenomes</taxon>
        <taxon>ecological metagenomes</taxon>
    </lineage>
</organism>
<feature type="region of interest" description="Disordered" evidence="1">
    <location>
        <begin position="135"/>
        <end position="155"/>
    </location>
</feature>
<sequence>MLLLVAGHPSLDEWVECQASEEDARHDDSRNQDVPADGPPVEEICLPVRHDAKRTVEEAHVPVRLRTSADLIWHERPEDPDWVNGDETTDERDDAEDDEEEAACLCHVDRQERVPDDVLIRAARTRELGVLLGPDEHEVNGDEREDETRDKQDVHRVQPRYEVVARELAVEEQECCPRPDDWHGLSDASSDLEPGAGQKIVGQ</sequence>
<reference evidence="2" key="1">
    <citation type="submission" date="2020-05" db="EMBL/GenBank/DDBJ databases">
        <authorList>
            <person name="Chiriac C."/>
            <person name="Salcher M."/>
            <person name="Ghai R."/>
            <person name="Kavagutti S V."/>
        </authorList>
    </citation>
    <scope>NUCLEOTIDE SEQUENCE</scope>
</reference>
<dbReference type="AlphaFoldDB" id="A0A6J7MIG2"/>